<dbReference type="InterPro" id="IPR036259">
    <property type="entry name" value="MFS_trans_sf"/>
</dbReference>
<keyword evidence="5 8" id="KW-0472">Membrane</keyword>
<keyword evidence="11" id="KW-1185">Reference proteome</keyword>
<dbReference type="PANTHER" id="PTHR23502">
    <property type="entry name" value="MAJOR FACILITATOR SUPERFAMILY"/>
    <property type="match status" value="1"/>
</dbReference>
<dbReference type="STRING" id="1789683.A0A1X7R5Q8"/>
<dbReference type="GO" id="GO:0005886">
    <property type="term" value="C:plasma membrane"/>
    <property type="evidence" value="ECO:0007669"/>
    <property type="project" value="TreeGrafter"/>
</dbReference>
<organism evidence="10 11">
    <name type="scientific">Maudiozyma saulgeensis</name>
    <dbReference type="NCBI Taxonomy" id="1789683"/>
    <lineage>
        <taxon>Eukaryota</taxon>
        <taxon>Fungi</taxon>
        <taxon>Dikarya</taxon>
        <taxon>Ascomycota</taxon>
        <taxon>Saccharomycotina</taxon>
        <taxon>Saccharomycetes</taxon>
        <taxon>Saccharomycetales</taxon>
        <taxon>Saccharomycetaceae</taxon>
        <taxon>Maudiozyma</taxon>
    </lineage>
</organism>
<accession>A0A1X7R5Q8</accession>
<feature type="transmembrane region" description="Helical" evidence="8">
    <location>
        <begin position="105"/>
        <end position="123"/>
    </location>
</feature>
<dbReference type="Gene3D" id="1.20.1250.20">
    <property type="entry name" value="MFS general substrate transporter like domains"/>
    <property type="match status" value="1"/>
</dbReference>
<keyword evidence="3 8" id="KW-0812">Transmembrane</keyword>
<feature type="transmembrane region" description="Helical" evidence="8">
    <location>
        <begin position="135"/>
        <end position="153"/>
    </location>
</feature>
<evidence type="ECO:0000256" key="7">
    <source>
        <dbReference type="SAM" id="MobiDB-lite"/>
    </source>
</evidence>
<name>A0A1X7R5Q8_9SACH</name>
<gene>
    <name evidence="10" type="ORF">KASA_0L00044G</name>
</gene>
<feature type="transmembrane region" description="Helical" evidence="8">
    <location>
        <begin position="448"/>
        <end position="473"/>
    </location>
</feature>
<reference evidence="10 11" key="1">
    <citation type="submission" date="2017-04" db="EMBL/GenBank/DDBJ databases">
        <authorList>
            <person name="Afonso C.L."/>
            <person name="Miller P.J."/>
            <person name="Scott M.A."/>
            <person name="Spackman E."/>
            <person name="Goraichik I."/>
            <person name="Dimitrov K.M."/>
            <person name="Suarez D.L."/>
            <person name="Swayne D.E."/>
        </authorList>
    </citation>
    <scope>NUCLEOTIDE SEQUENCE [LARGE SCALE GENOMIC DNA]</scope>
</reference>
<sequence>MSKSQKLAKIIGIESYPSLFRKSEKQVSSAVTTISSTNSENEHQLKQNNTDEGLSYPYSRFTKFQKYGLVAQCAFTGFFSSIAGAIYYPVLNIIEDEFNITEEQANITIVVYFLFQGITPSIMGSMADTYGRRPIVLISVLIYFCACIGLACVQNYSQIIGLRCLQAAGIAPVIAINSGVCGDFTTKKERGAYVGYVSGFVVIGFAFGALIGAGLSATWSWRAIFWFLAIGSGVCFISTFIFLPETKRTIVGNGSITPKGYLNIAPALTIPAIRTTLHLDNPDFDSLEIKVKKSNFAILEILKNHQILILLTVAAIQYSCWTTHQAALTTVLSKKYGLGVTKIGLCYLPNGICSLISMITCGKYLNYNYEKNVQKYKEWLKEQKIILLQENNQDEDIVKNMIDEDPQYYFNIAKARLQPAFITLLLSNLGYIAYGWCIEVKAPLASILVTSGFASLFSSCILTMATTLCVDVFPSLSSTASGCLNLFRCVFSAIFIACLTRMVDKMNYGGVFTFMACLSMVSSFLLLFVIKEGKRLFFESKIEL</sequence>
<feature type="transmembrane region" description="Helical" evidence="8">
    <location>
        <begin position="69"/>
        <end position="90"/>
    </location>
</feature>
<dbReference type="InterPro" id="IPR011701">
    <property type="entry name" value="MFS"/>
</dbReference>
<dbReference type="SUPFAM" id="SSF103473">
    <property type="entry name" value="MFS general substrate transporter"/>
    <property type="match status" value="1"/>
</dbReference>
<evidence type="ECO:0000256" key="5">
    <source>
        <dbReference type="ARBA" id="ARBA00023136"/>
    </source>
</evidence>
<dbReference type="CDD" id="cd17323">
    <property type="entry name" value="MFS_Tpo1_MDR_like"/>
    <property type="match status" value="1"/>
</dbReference>
<evidence type="ECO:0000259" key="9">
    <source>
        <dbReference type="PROSITE" id="PS50850"/>
    </source>
</evidence>
<dbReference type="OrthoDB" id="440553at2759"/>
<evidence type="ECO:0000256" key="1">
    <source>
        <dbReference type="ARBA" id="ARBA00004141"/>
    </source>
</evidence>
<comment type="subcellular location">
    <subcellularLocation>
        <location evidence="1">Membrane</location>
        <topology evidence="1">Multi-pass membrane protein</topology>
    </subcellularLocation>
</comment>
<dbReference type="GO" id="GO:0022857">
    <property type="term" value="F:transmembrane transporter activity"/>
    <property type="evidence" value="ECO:0007669"/>
    <property type="project" value="InterPro"/>
</dbReference>
<keyword evidence="4 8" id="KW-1133">Transmembrane helix</keyword>
<dbReference type="PROSITE" id="PS50850">
    <property type="entry name" value="MFS"/>
    <property type="match status" value="1"/>
</dbReference>
<feature type="transmembrane region" description="Helical" evidence="8">
    <location>
        <begin position="509"/>
        <end position="530"/>
    </location>
</feature>
<feature type="transmembrane region" description="Helical" evidence="8">
    <location>
        <begin position="485"/>
        <end position="503"/>
    </location>
</feature>
<feature type="transmembrane region" description="Helical" evidence="8">
    <location>
        <begin position="223"/>
        <end position="243"/>
    </location>
</feature>
<dbReference type="EMBL" id="FXLY01000007">
    <property type="protein sequence ID" value="SMN20998.1"/>
    <property type="molecule type" value="Genomic_DNA"/>
</dbReference>
<feature type="transmembrane region" description="Helical" evidence="8">
    <location>
        <begin position="417"/>
        <end position="436"/>
    </location>
</feature>
<evidence type="ECO:0000256" key="3">
    <source>
        <dbReference type="ARBA" id="ARBA00022692"/>
    </source>
</evidence>
<dbReference type="AlphaFoldDB" id="A0A1X7R5Q8"/>
<feature type="domain" description="Major facilitator superfamily (MFS) profile" evidence="9">
    <location>
        <begin position="69"/>
        <end position="534"/>
    </location>
</feature>
<evidence type="ECO:0000256" key="2">
    <source>
        <dbReference type="ARBA" id="ARBA00022448"/>
    </source>
</evidence>
<feature type="transmembrane region" description="Helical" evidence="8">
    <location>
        <begin position="159"/>
        <end position="181"/>
    </location>
</feature>
<dbReference type="Proteomes" id="UP000196158">
    <property type="component" value="Unassembled WGS sequence"/>
</dbReference>
<feature type="region of interest" description="Disordered" evidence="7">
    <location>
        <begin position="32"/>
        <end position="51"/>
    </location>
</feature>
<evidence type="ECO:0000256" key="8">
    <source>
        <dbReference type="SAM" id="Phobius"/>
    </source>
</evidence>
<comment type="similarity">
    <text evidence="6">Belongs to the major facilitator superfamily. CAR1 family.</text>
</comment>
<dbReference type="Pfam" id="PF07690">
    <property type="entry name" value="MFS_1"/>
    <property type="match status" value="1"/>
</dbReference>
<evidence type="ECO:0000256" key="4">
    <source>
        <dbReference type="ARBA" id="ARBA00022989"/>
    </source>
</evidence>
<evidence type="ECO:0000313" key="10">
    <source>
        <dbReference type="EMBL" id="SMN20998.1"/>
    </source>
</evidence>
<dbReference type="PANTHER" id="PTHR23502:SF51">
    <property type="entry name" value="QUINIDINE RESISTANCE PROTEIN 1-RELATED"/>
    <property type="match status" value="1"/>
</dbReference>
<keyword evidence="2" id="KW-0813">Transport</keyword>
<evidence type="ECO:0000313" key="11">
    <source>
        <dbReference type="Proteomes" id="UP000196158"/>
    </source>
</evidence>
<protein>
    <submittedName>
        <fullName evidence="10">Similar to Saccharomyces cerevisiae YIL121W QDR2 Multidrug transporter of the major facilitator superfamily, required for resistance to quinidine, barban, cisplatin, and bleomycin</fullName>
    </submittedName>
</protein>
<proteinExistence type="inferred from homology"/>
<dbReference type="InterPro" id="IPR020846">
    <property type="entry name" value="MFS_dom"/>
</dbReference>
<feature type="transmembrane region" description="Helical" evidence="8">
    <location>
        <begin position="193"/>
        <end position="217"/>
    </location>
</feature>
<evidence type="ECO:0000256" key="6">
    <source>
        <dbReference type="ARBA" id="ARBA00038347"/>
    </source>
</evidence>